<reference evidence="2 3" key="1">
    <citation type="submission" date="2016-10" db="EMBL/GenBank/DDBJ databases">
        <authorList>
            <person name="de Groot N.N."/>
        </authorList>
    </citation>
    <scope>NUCLEOTIDE SEQUENCE [LARGE SCALE GENOMIC DNA]</scope>
    <source>
        <strain evidence="2 3">CGMCC 1.11030</strain>
    </source>
</reference>
<feature type="region of interest" description="Disordered" evidence="1">
    <location>
        <begin position="301"/>
        <end position="320"/>
    </location>
</feature>
<protein>
    <submittedName>
        <fullName evidence="2">Uncharacterized protein</fullName>
    </submittedName>
</protein>
<feature type="compositionally biased region" description="Pro residues" evidence="1">
    <location>
        <begin position="310"/>
        <end position="320"/>
    </location>
</feature>
<keyword evidence="3" id="KW-1185">Reference proteome</keyword>
<accession>A0A1I3GWV0</accession>
<dbReference type="OrthoDB" id="7540582at2"/>
<dbReference type="RefSeq" id="WP_092860189.1">
    <property type="nucleotide sequence ID" value="NZ_FOQH01000005.1"/>
</dbReference>
<dbReference type="Proteomes" id="UP000199377">
    <property type="component" value="Unassembled WGS sequence"/>
</dbReference>
<evidence type="ECO:0000256" key="1">
    <source>
        <dbReference type="SAM" id="MobiDB-lite"/>
    </source>
</evidence>
<gene>
    <name evidence="2" type="ORF">SAMN05216258_105375</name>
</gene>
<evidence type="ECO:0000313" key="2">
    <source>
        <dbReference type="EMBL" id="SFI27790.1"/>
    </source>
</evidence>
<dbReference type="EMBL" id="FOQH01000005">
    <property type="protein sequence ID" value="SFI27790.1"/>
    <property type="molecule type" value="Genomic_DNA"/>
</dbReference>
<evidence type="ECO:0000313" key="3">
    <source>
        <dbReference type="Proteomes" id="UP000199377"/>
    </source>
</evidence>
<dbReference type="STRING" id="1114924.SAMN05216258_105375"/>
<organism evidence="2 3">
    <name type="scientific">Albimonas pacifica</name>
    <dbReference type="NCBI Taxonomy" id="1114924"/>
    <lineage>
        <taxon>Bacteria</taxon>
        <taxon>Pseudomonadati</taxon>
        <taxon>Pseudomonadota</taxon>
        <taxon>Alphaproteobacteria</taxon>
        <taxon>Rhodobacterales</taxon>
        <taxon>Paracoccaceae</taxon>
        <taxon>Albimonas</taxon>
    </lineage>
</organism>
<sequence length="320" mass="35978">MSQSDRRRILLHIGLQHTGARAIQAMLAHNRERLVGQGVRPVIFDHGGWPLVYMFATPDRRLEGGDPRFRRLWGERRRGARPAAVAAARRELDAALDDPHAHTVILSCELLAEQLRSREVKALARRLQEAGEVSVLGYLREPGAYAQAAAETRLREGVSLRMLKRTPPQPGYRKSLLKFIRHFGQAAVELRPHHPRRLVGGRVLDDFESACGFAPGTLERPTAPLPDTRLSRAAALLLDIRNRLIGWRRPGRAIRFPPMLTRPLAELLPGRAFRLGTETRREARRRSRRDMVWLGEALGRRPFPAGRGPALPPRPRAPGG</sequence>
<name>A0A1I3GWV0_9RHOB</name>
<proteinExistence type="predicted"/>
<dbReference type="AlphaFoldDB" id="A0A1I3GWV0"/>